<sequence length="521" mass="57043">MLFRTRSAAVYGIDADLVEIEVDLAPARGEADSPSSVTIVGLPDLAVRESRERIRAAINNSGFFFPFHRMTVNLAPADVRKEGASFDLPIALGILGANGDLGDEGELRDVLAVGELALDGRVRPVRGVLSIAMRARQSQIKNLLVPEENATEAAVVESINVYPVTDLRQAVELVLALRRGEISPAPLRLDLAALMAHKDEYSVDFREVRGQQAAKRALEVASAGAHNILLIGPPGSGKTMLAKRIPTILPPLEFEAALELTKIYSVAGLTGRAGLVTQRPFRAPHHTISDAGLIGGGAVPRPGEVSLAHHGVLFLDELPEFDRSVLEVLRQPLEDQKVTISRAAMSLTFPASFMLVAAMNPCPCGFWNDPTRECRCTPLQIRRYIGKISGPLLDRIDIHIDVPAVRFRDLRGEPPPAESSAEIRARVVAARARQRARFQGEGILANAQMLPRHIRRFCRIDAECERMLENAVARLGLSARAIDRILKVSRTIADLEDSPEIRPMHIAEAVSYRSLDRTYWT</sequence>
<dbReference type="EMBL" id="CBXV010000008">
    <property type="protein sequence ID" value="CDM66560.1"/>
    <property type="molecule type" value="Genomic_DNA"/>
</dbReference>
<dbReference type="Gene3D" id="3.30.230.10">
    <property type="match status" value="1"/>
</dbReference>
<reference evidence="5 6" key="1">
    <citation type="submission" date="2013-12" db="EMBL/GenBank/DDBJ databases">
        <authorList>
            <person name="Stott M."/>
        </authorList>
    </citation>
    <scope>NUCLEOTIDE SEQUENCE [LARGE SCALE GENOMIC DNA]</scope>
    <source>
        <strain evidence="5 6">K22</strain>
    </source>
</reference>
<dbReference type="InterPro" id="IPR004482">
    <property type="entry name" value="Mg_chelat-rel"/>
</dbReference>
<dbReference type="AlphaFoldDB" id="A0A0B6X2J4"/>
<dbReference type="SUPFAM" id="SSF52540">
    <property type="entry name" value="P-loop containing nucleoside triphosphate hydrolases"/>
    <property type="match status" value="1"/>
</dbReference>
<dbReference type="Proteomes" id="UP000031518">
    <property type="component" value="Unassembled WGS sequence"/>
</dbReference>
<dbReference type="NCBIfam" id="TIGR00368">
    <property type="entry name" value="YifB family Mg chelatase-like AAA ATPase"/>
    <property type="match status" value="1"/>
</dbReference>
<evidence type="ECO:0000313" key="6">
    <source>
        <dbReference type="Proteomes" id="UP000031518"/>
    </source>
</evidence>
<dbReference type="SUPFAM" id="SSF54211">
    <property type="entry name" value="Ribosomal protein S5 domain 2-like"/>
    <property type="match status" value="1"/>
</dbReference>
<feature type="domain" description="AAA+ ATPase" evidence="4">
    <location>
        <begin position="224"/>
        <end position="406"/>
    </location>
</feature>
<comment type="similarity">
    <text evidence="1">Belongs to the Mg-chelatase subunits D/I family. ComM subfamily.</text>
</comment>
<dbReference type="GO" id="GO:0005524">
    <property type="term" value="F:ATP binding"/>
    <property type="evidence" value="ECO:0007669"/>
    <property type="project" value="UniProtKB-KW"/>
</dbReference>
<keyword evidence="3" id="KW-0067">ATP-binding</keyword>
<evidence type="ECO:0000313" key="5">
    <source>
        <dbReference type="EMBL" id="CDM66560.1"/>
    </source>
</evidence>
<accession>A0A0B6X2J4</accession>
<dbReference type="InterPro" id="IPR027417">
    <property type="entry name" value="P-loop_NTPase"/>
</dbReference>
<keyword evidence="2" id="KW-0547">Nucleotide-binding</keyword>
<name>A0A0B6X2J4_9BACT</name>
<dbReference type="Pfam" id="PF13541">
    <property type="entry name" value="ChlI"/>
    <property type="match status" value="1"/>
</dbReference>
<protein>
    <submittedName>
        <fullName evidence="5">Mg chelatase-related protein</fullName>
    </submittedName>
</protein>
<dbReference type="InterPro" id="IPR020568">
    <property type="entry name" value="Ribosomal_Su5_D2-typ_SF"/>
</dbReference>
<organism evidence="5 6">
    <name type="scientific">Pyrinomonas methylaliphatogenes</name>
    <dbReference type="NCBI Taxonomy" id="454194"/>
    <lineage>
        <taxon>Bacteria</taxon>
        <taxon>Pseudomonadati</taxon>
        <taxon>Acidobacteriota</taxon>
        <taxon>Blastocatellia</taxon>
        <taxon>Blastocatellales</taxon>
        <taxon>Pyrinomonadaceae</taxon>
        <taxon>Pyrinomonas</taxon>
    </lineage>
</organism>
<dbReference type="RefSeq" id="WP_041977898.1">
    <property type="nucleotide sequence ID" value="NZ_CBXV010000008.1"/>
</dbReference>
<evidence type="ECO:0000256" key="2">
    <source>
        <dbReference type="ARBA" id="ARBA00022741"/>
    </source>
</evidence>
<proteinExistence type="inferred from homology"/>
<dbReference type="PANTHER" id="PTHR32039">
    <property type="entry name" value="MAGNESIUM-CHELATASE SUBUNIT CHLI"/>
    <property type="match status" value="1"/>
</dbReference>
<dbReference type="InterPro" id="IPR045006">
    <property type="entry name" value="CHLI-like"/>
</dbReference>
<dbReference type="Pfam" id="PF01078">
    <property type="entry name" value="Mg_chelatase"/>
    <property type="match status" value="1"/>
</dbReference>
<dbReference type="Pfam" id="PF13335">
    <property type="entry name" value="Mg_chelatase_C"/>
    <property type="match status" value="1"/>
</dbReference>
<dbReference type="InterPro" id="IPR014721">
    <property type="entry name" value="Ribsml_uS5_D2-typ_fold_subgr"/>
</dbReference>
<dbReference type="InterPro" id="IPR001208">
    <property type="entry name" value="MCM_dom"/>
</dbReference>
<evidence type="ECO:0000256" key="1">
    <source>
        <dbReference type="ARBA" id="ARBA00006354"/>
    </source>
</evidence>
<dbReference type="STRING" id="454194.PYK22_02591"/>
<dbReference type="Gene3D" id="3.40.50.300">
    <property type="entry name" value="P-loop containing nucleotide triphosphate hydrolases"/>
    <property type="match status" value="1"/>
</dbReference>
<gene>
    <name evidence="5" type="ORF">PYK22_02591</name>
</gene>
<dbReference type="PRINTS" id="PR01657">
    <property type="entry name" value="MCMFAMILY"/>
</dbReference>
<evidence type="ECO:0000256" key="3">
    <source>
        <dbReference type="ARBA" id="ARBA00022840"/>
    </source>
</evidence>
<reference evidence="5 6" key="2">
    <citation type="submission" date="2015-01" db="EMBL/GenBank/DDBJ databases">
        <title>Complete genome sequence of Pyrinomonas methylaliphatogenes type strain K22T.</title>
        <authorList>
            <person name="Lee K.C.Y."/>
            <person name="Power J.F."/>
            <person name="Dunfield P.F."/>
            <person name="Morgan X.C."/>
            <person name="Huttenhower C."/>
            <person name="Stott M.B."/>
        </authorList>
    </citation>
    <scope>NUCLEOTIDE SEQUENCE [LARGE SCALE GENOMIC DNA]</scope>
    <source>
        <strain evidence="5 6">K22</strain>
    </source>
</reference>
<dbReference type="InterPro" id="IPR003593">
    <property type="entry name" value="AAA+_ATPase"/>
</dbReference>
<evidence type="ECO:0000259" key="4">
    <source>
        <dbReference type="SMART" id="SM00382"/>
    </source>
</evidence>
<dbReference type="InterPro" id="IPR000523">
    <property type="entry name" value="Mg_chelatse_chII-like_cat_dom"/>
</dbReference>
<dbReference type="SMART" id="SM00382">
    <property type="entry name" value="AAA"/>
    <property type="match status" value="1"/>
</dbReference>
<dbReference type="PANTHER" id="PTHR32039:SF7">
    <property type="entry name" value="COMPETENCE PROTEIN COMM"/>
    <property type="match status" value="1"/>
</dbReference>
<dbReference type="GO" id="GO:0003677">
    <property type="term" value="F:DNA binding"/>
    <property type="evidence" value="ECO:0007669"/>
    <property type="project" value="InterPro"/>
</dbReference>
<dbReference type="OrthoDB" id="9813147at2"/>
<keyword evidence="6" id="KW-1185">Reference proteome</keyword>
<dbReference type="InterPro" id="IPR025158">
    <property type="entry name" value="Mg_chelat-rel_C"/>
</dbReference>